<evidence type="ECO:0000256" key="1">
    <source>
        <dbReference type="ARBA" id="ARBA00001913"/>
    </source>
</evidence>
<keyword evidence="9 13" id="KW-0460">Magnesium</keyword>
<dbReference type="Pfam" id="PF22613">
    <property type="entry name" value="Transketolase_C_1"/>
    <property type="match status" value="1"/>
</dbReference>
<keyword evidence="7 13" id="KW-0479">Metal-binding</keyword>
<dbReference type="InterPro" id="IPR009014">
    <property type="entry name" value="Transketo_C/PFOR_II"/>
</dbReference>
<accession>A0ABV1RDW6</accession>
<dbReference type="EC" id="2.2.1.1" evidence="5 12"/>
<dbReference type="EMBL" id="JBELOE010000078">
    <property type="protein sequence ID" value="MER2490955.1"/>
    <property type="molecule type" value="Genomic_DNA"/>
</dbReference>
<dbReference type="InterPro" id="IPR029061">
    <property type="entry name" value="THDP-binding"/>
</dbReference>
<keyword evidence="6 13" id="KW-0808">Transferase</keyword>
<comment type="caution">
    <text evidence="15">The sequence shown here is derived from an EMBL/GenBank/DDBJ whole genome shotgun (WGS) entry which is preliminary data.</text>
</comment>
<evidence type="ECO:0000256" key="3">
    <source>
        <dbReference type="ARBA" id="ARBA00007131"/>
    </source>
</evidence>
<evidence type="ECO:0000256" key="7">
    <source>
        <dbReference type="ARBA" id="ARBA00022723"/>
    </source>
</evidence>
<dbReference type="SUPFAM" id="SSF52922">
    <property type="entry name" value="TK C-terminal domain-like"/>
    <property type="match status" value="1"/>
</dbReference>
<dbReference type="PANTHER" id="PTHR43522:SF2">
    <property type="entry name" value="TRANSKETOLASE 1-RELATED"/>
    <property type="match status" value="1"/>
</dbReference>
<dbReference type="RefSeq" id="WP_143870104.1">
    <property type="nucleotide sequence ID" value="NZ_CP041660.1"/>
</dbReference>
<comment type="cofactor">
    <cofactor evidence="1">
        <name>Ca(2+)</name>
        <dbReference type="ChEBI" id="CHEBI:29108"/>
    </cofactor>
</comment>
<comment type="similarity">
    <text evidence="3 13">Belongs to the transketolase family.</text>
</comment>
<dbReference type="InterPro" id="IPR005475">
    <property type="entry name" value="Transketolase-like_Pyr-bd"/>
</dbReference>
<dbReference type="CDD" id="cd02012">
    <property type="entry name" value="TPP_TK"/>
    <property type="match status" value="1"/>
</dbReference>
<comment type="subunit">
    <text evidence="4 13">Homodimer.</text>
</comment>
<dbReference type="CDD" id="cd07033">
    <property type="entry name" value="TPP_PYR_DXS_TK_like"/>
    <property type="match status" value="1"/>
</dbReference>
<comment type="function">
    <text evidence="13">Catalyzes the transfer of a two-carbon ketol group from a ketose donor to an aldose acceptor, via a covalent intermediate with the cofactor thiamine pyrophosphate.</text>
</comment>
<evidence type="ECO:0000256" key="6">
    <source>
        <dbReference type="ARBA" id="ARBA00022679"/>
    </source>
</evidence>
<evidence type="ECO:0000256" key="4">
    <source>
        <dbReference type="ARBA" id="ARBA00011738"/>
    </source>
</evidence>
<dbReference type="SUPFAM" id="SSF52518">
    <property type="entry name" value="Thiamin diphosphate-binding fold (THDP-binding)"/>
    <property type="match status" value="2"/>
</dbReference>
<dbReference type="Pfam" id="PF02779">
    <property type="entry name" value="Transket_pyr"/>
    <property type="match status" value="1"/>
</dbReference>
<comment type="cofactor">
    <cofactor evidence="13">
        <name>Mg(2+)</name>
        <dbReference type="ChEBI" id="CHEBI:18420"/>
    </cofactor>
    <cofactor evidence="13">
        <name>Ca(2+)</name>
        <dbReference type="ChEBI" id="CHEBI:29108"/>
    </cofactor>
    <cofactor evidence="13">
        <name>Mn(2+)</name>
        <dbReference type="ChEBI" id="CHEBI:29035"/>
    </cofactor>
    <cofactor evidence="13">
        <name>Co(2+)</name>
        <dbReference type="ChEBI" id="CHEBI:48828"/>
    </cofactor>
    <text evidence="13">Binds 1 Mg(2+) ion per subunit. Can also utilize other divalent metal cations, such as Ca(2+), Mn(2+) and Co(2+).</text>
</comment>
<comment type="cofactor">
    <cofactor evidence="13">
        <name>thiamine diphosphate</name>
        <dbReference type="ChEBI" id="CHEBI:58937"/>
    </cofactor>
    <text evidence="13">Binds 1 thiamine pyrophosphate per subunit.</text>
</comment>
<evidence type="ECO:0000256" key="8">
    <source>
        <dbReference type="ARBA" id="ARBA00022837"/>
    </source>
</evidence>
<evidence type="ECO:0000256" key="12">
    <source>
        <dbReference type="NCBIfam" id="TIGR00232"/>
    </source>
</evidence>
<dbReference type="Gene3D" id="3.40.50.920">
    <property type="match status" value="1"/>
</dbReference>
<dbReference type="InterPro" id="IPR033247">
    <property type="entry name" value="Transketolase_fam"/>
</dbReference>
<proteinExistence type="inferred from homology"/>
<evidence type="ECO:0000256" key="2">
    <source>
        <dbReference type="ARBA" id="ARBA00001941"/>
    </source>
</evidence>
<evidence type="ECO:0000256" key="11">
    <source>
        <dbReference type="ARBA" id="ARBA00049473"/>
    </source>
</evidence>
<dbReference type="InterPro" id="IPR020826">
    <property type="entry name" value="Transketolase_BS"/>
</dbReference>
<dbReference type="SMART" id="SM00861">
    <property type="entry name" value="Transket_pyr"/>
    <property type="match status" value="1"/>
</dbReference>
<dbReference type="PANTHER" id="PTHR43522">
    <property type="entry name" value="TRANSKETOLASE"/>
    <property type="match status" value="1"/>
</dbReference>
<evidence type="ECO:0000313" key="15">
    <source>
        <dbReference type="EMBL" id="MER2490955.1"/>
    </source>
</evidence>
<evidence type="ECO:0000256" key="13">
    <source>
        <dbReference type="RuleBase" id="RU004996"/>
    </source>
</evidence>
<dbReference type="InterPro" id="IPR049557">
    <property type="entry name" value="Transketolase_CS"/>
</dbReference>
<name>A0ABV1RDW6_9ALTE</name>
<organism evidence="15 16">
    <name type="scientific">Catenovulum sediminis</name>
    <dbReference type="NCBI Taxonomy" id="1740262"/>
    <lineage>
        <taxon>Bacteria</taxon>
        <taxon>Pseudomonadati</taxon>
        <taxon>Pseudomonadota</taxon>
        <taxon>Gammaproteobacteria</taxon>
        <taxon>Alteromonadales</taxon>
        <taxon>Alteromonadaceae</taxon>
        <taxon>Catenovulum</taxon>
    </lineage>
</organism>
<evidence type="ECO:0000256" key="5">
    <source>
        <dbReference type="ARBA" id="ARBA00013152"/>
    </source>
</evidence>
<evidence type="ECO:0000256" key="10">
    <source>
        <dbReference type="ARBA" id="ARBA00023052"/>
    </source>
</evidence>
<sequence length="664" mass="71655">MPSRKELANAIRVLSMDAVQKAKSGHPGAPMGMADIAQVLWCDFLNHNPNNTKWSDRDRFILSNGHGSMLIYSLLHLSGYNLPIEQLKQFRQLHSQTPGHPEYGYTDGVETTTGPLGAGISNAVGFAIAEKTLAAQFNREGHDIVDHYTYCFLGDGCLMEGISHEACSLAGTLGLGKLIAFWDDNGISIDGHVEGWFTDDTPKRFESYGWHVIAGVDGHDPEAISAAIKEAQSVTDKPTMICCKTIIGLGSPNKSGSHDCHGAPLGDEEIAAAREFLSWPHAPFEIPSEVYAGWDAKETGNAKEAAWNAKFEAYKAAYPELAAEYERRVIKGELPAEFAAKAEAFIAETQAKGDKIASRKASQNTIEAFGKILPELLGGSADLAGSNLTLWSGSKGIQDDPAGNYIHYGVREFGMSGIMNGISLHGGFINYGATFMMFMEYARNAVRMSALMGIQNIFVYTHDSIGQGEDGPTHQPVEQVANLRMTPNMSTWRPADATESATAWKVAVERQNAPTALVFSRQGLPALERNAEQVANIQKGGYVLVDTDGTPDAILIATGSEVSLAVDSAKALTEQGIKTRVVSMPSTDTFDAQSAEYKESVLPAAVTKRVAIEAAHADYWYKYVGMNGGFVCMTTFGESAPGGDLFKHFGFTVENVVDTVKKLG</sequence>
<evidence type="ECO:0000259" key="14">
    <source>
        <dbReference type="SMART" id="SM00861"/>
    </source>
</evidence>
<dbReference type="InterPro" id="IPR005478">
    <property type="entry name" value="Transketolase_bac-like"/>
</dbReference>
<dbReference type="Proteomes" id="UP001467690">
    <property type="component" value="Unassembled WGS sequence"/>
</dbReference>
<evidence type="ECO:0000313" key="16">
    <source>
        <dbReference type="Proteomes" id="UP001467690"/>
    </source>
</evidence>
<feature type="domain" description="Transketolase-like pyrimidine-binding" evidence="14">
    <location>
        <begin position="356"/>
        <end position="526"/>
    </location>
</feature>
<dbReference type="InterPro" id="IPR005474">
    <property type="entry name" value="Transketolase_N"/>
</dbReference>
<gene>
    <name evidence="15" type="primary">tkt</name>
    <name evidence="15" type="ORF">ABS311_03545</name>
</gene>
<keyword evidence="10 13" id="KW-0786">Thiamine pyrophosphate</keyword>
<evidence type="ECO:0000256" key="9">
    <source>
        <dbReference type="ARBA" id="ARBA00022842"/>
    </source>
</evidence>
<protein>
    <recommendedName>
        <fullName evidence="5 12">Transketolase</fullName>
        <ecNumber evidence="5 12">2.2.1.1</ecNumber>
    </recommendedName>
</protein>
<keyword evidence="16" id="KW-1185">Reference proteome</keyword>
<comment type="catalytic activity">
    <reaction evidence="11 13">
        <text>D-sedoheptulose 7-phosphate + D-glyceraldehyde 3-phosphate = aldehydo-D-ribose 5-phosphate + D-xylulose 5-phosphate</text>
        <dbReference type="Rhea" id="RHEA:10508"/>
        <dbReference type="ChEBI" id="CHEBI:57483"/>
        <dbReference type="ChEBI" id="CHEBI:57737"/>
        <dbReference type="ChEBI" id="CHEBI:58273"/>
        <dbReference type="ChEBI" id="CHEBI:59776"/>
        <dbReference type="EC" id="2.2.1.1"/>
    </reaction>
</comment>
<dbReference type="Pfam" id="PF00456">
    <property type="entry name" value="Transketolase_N"/>
    <property type="match status" value="1"/>
</dbReference>
<dbReference type="GO" id="GO:0004802">
    <property type="term" value="F:transketolase activity"/>
    <property type="evidence" value="ECO:0007669"/>
    <property type="project" value="UniProtKB-EC"/>
</dbReference>
<dbReference type="InterPro" id="IPR055152">
    <property type="entry name" value="Transketolase-like_C_2"/>
</dbReference>
<dbReference type="Gene3D" id="3.40.50.970">
    <property type="match status" value="2"/>
</dbReference>
<dbReference type="PROSITE" id="PS00802">
    <property type="entry name" value="TRANSKETOLASE_2"/>
    <property type="match status" value="1"/>
</dbReference>
<dbReference type="NCBIfam" id="TIGR00232">
    <property type="entry name" value="tktlase_bact"/>
    <property type="match status" value="1"/>
</dbReference>
<keyword evidence="8 13" id="KW-0106">Calcium</keyword>
<comment type="cofactor">
    <cofactor evidence="2">
        <name>Co(2+)</name>
        <dbReference type="ChEBI" id="CHEBI:48828"/>
    </cofactor>
</comment>
<dbReference type="PROSITE" id="PS00801">
    <property type="entry name" value="TRANSKETOLASE_1"/>
    <property type="match status" value="1"/>
</dbReference>
<reference evidence="15 16" key="1">
    <citation type="submission" date="2024-06" db="EMBL/GenBank/DDBJ databases">
        <authorList>
            <person name="Chen R.Y."/>
        </authorList>
    </citation>
    <scope>NUCLEOTIDE SEQUENCE [LARGE SCALE GENOMIC DNA]</scope>
    <source>
        <strain evidence="15 16">D2</strain>
    </source>
</reference>